<dbReference type="PROSITE" id="PS50405">
    <property type="entry name" value="GST_CTER"/>
    <property type="match status" value="1"/>
</dbReference>
<protein>
    <submittedName>
        <fullName evidence="3">Glutathione S-transferase</fullName>
    </submittedName>
</protein>
<evidence type="ECO:0000259" key="1">
    <source>
        <dbReference type="PROSITE" id="PS50404"/>
    </source>
</evidence>
<dbReference type="InterPro" id="IPR036249">
    <property type="entry name" value="Thioredoxin-like_sf"/>
</dbReference>
<gene>
    <name evidence="3" type="ORF">FAZ95_08370</name>
</gene>
<dbReference type="GO" id="GO:0016740">
    <property type="term" value="F:transferase activity"/>
    <property type="evidence" value="ECO:0007669"/>
    <property type="project" value="UniProtKB-KW"/>
</dbReference>
<dbReference type="Proteomes" id="UP000298656">
    <property type="component" value="Chromosome 1"/>
</dbReference>
<dbReference type="InterPro" id="IPR036282">
    <property type="entry name" value="Glutathione-S-Trfase_C_sf"/>
</dbReference>
<dbReference type="SUPFAM" id="SSF52833">
    <property type="entry name" value="Thioredoxin-like"/>
    <property type="match status" value="1"/>
</dbReference>
<dbReference type="Pfam" id="PF13410">
    <property type="entry name" value="GST_C_2"/>
    <property type="match status" value="1"/>
</dbReference>
<proteinExistence type="predicted"/>
<dbReference type="PANTHER" id="PTHR44051:SF8">
    <property type="entry name" value="GLUTATHIONE S-TRANSFERASE GSTA"/>
    <property type="match status" value="1"/>
</dbReference>
<sequence>MKLVGMLDSPFVRRVAISMAVLGIPFEHRSLSVFRTFDEFAKLNPIVKAPTLIEDDGTVLIESTLILDHLDHKVPPDARLMPQRGAERTRALQLVGYALAAAEKTVQIVYERELRPQEKQHEPWLVRLQGQLAAAYDLLEKQIGSADGWLVGNRMMQPDITVAVAWRFTQYILPGMIDPARYPALAAFSARAEALPEFVNAPLE</sequence>
<dbReference type="PANTHER" id="PTHR44051">
    <property type="entry name" value="GLUTATHIONE S-TRANSFERASE-RELATED"/>
    <property type="match status" value="1"/>
</dbReference>
<keyword evidence="4" id="KW-1185">Reference proteome</keyword>
<dbReference type="SFLD" id="SFLDS00019">
    <property type="entry name" value="Glutathione_Transferase_(cytos"/>
    <property type="match status" value="1"/>
</dbReference>
<dbReference type="RefSeq" id="WP_137332020.1">
    <property type="nucleotide sequence ID" value="NZ_CP040077.1"/>
</dbReference>
<dbReference type="PROSITE" id="PS50404">
    <property type="entry name" value="GST_NTER"/>
    <property type="match status" value="1"/>
</dbReference>
<reference evidence="3 4" key="1">
    <citation type="submission" date="2019-05" db="EMBL/GenBank/DDBJ databases">
        <title>Burkholderia sp. DHOD12, isolated from subtropical forest soil.</title>
        <authorList>
            <person name="Gao Z.-H."/>
            <person name="Qiu L.-H."/>
        </authorList>
    </citation>
    <scope>NUCLEOTIDE SEQUENCE [LARGE SCALE GENOMIC DNA]</scope>
    <source>
        <strain evidence="3 4">DHOD12</strain>
    </source>
</reference>
<dbReference type="AlphaFoldDB" id="A0A4P8ITL4"/>
<feature type="domain" description="GST C-terminal" evidence="2">
    <location>
        <begin position="84"/>
        <end position="204"/>
    </location>
</feature>
<organism evidence="3 4">
    <name type="scientific">Trinickia violacea</name>
    <dbReference type="NCBI Taxonomy" id="2571746"/>
    <lineage>
        <taxon>Bacteria</taxon>
        <taxon>Pseudomonadati</taxon>
        <taxon>Pseudomonadota</taxon>
        <taxon>Betaproteobacteria</taxon>
        <taxon>Burkholderiales</taxon>
        <taxon>Burkholderiaceae</taxon>
        <taxon>Trinickia</taxon>
    </lineage>
</organism>
<evidence type="ECO:0000259" key="2">
    <source>
        <dbReference type="PROSITE" id="PS50405"/>
    </source>
</evidence>
<evidence type="ECO:0000313" key="4">
    <source>
        <dbReference type="Proteomes" id="UP000298656"/>
    </source>
</evidence>
<keyword evidence="3" id="KW-0808">Transferase</keyword>
<dbReference type="InterPro" id="IPR004045">
    <property type="entry name" value="Glutathione_S-Trfase_N"/>
</dbReference>
<dbReference type="InterPro" id="IPR040079">
    <property type="entry name" value="Glutathione_S-Trfase"/>
</dbReference>
<accession>A0A4P8ITL4</accession>
<dbReference type="EMBL" id="CP040077">
    <property type="protein sequence ID" value="QCP49189.1"/>
    <property type="molecule type" value="Genomic_DNA"/>
</dbReference>
<dbReference type="InterPro" id="IPR010987">
    <property type="entry name" value="Glutathione-S-Trfase_C-like"/>
</dbReference>
<dbReference type="CDD" id="cd03205">
    <property type="entry name" value="GST_C_6"/>
    <property type="match status" value="1"/>
</dbReference>
<dbReference type="SFLD" id="SFLDG00358">
    <property type="entry name" value="Main_(cytGST)"/>
    <property type="match status" value="1"/>
</dbReference>
<dbReference type="KEGG" id="tvl:FAZ95_08370"/>
<dbReference type="Pfam" id="PF13417">
    <property type="entry name" value="GST_N_3"/>
    <property type="match status" value="1"/>
</dbReference>
<dbReference type="Gene3D" id="3.40.30.10">
    <property type="entry name" value="Glutaredoxin"/>
    <property type="match status" value="1"/>
</dbReference>
<dbReference type="OrthoDB" id="8634103at2"/>
<dbReference type="Gene3D" id="1.20.1050.10">
    <property type="match status" value="1"/>
</dbReference>
<name>A0A4P8ITL4_9BURK</name>
<dbReference type="CDD" id="cd00570">
    <property type="entry name" value="GST_N_family"/>
    <property type="match status" value="1"/>
</dbReference>
<evidence type="ECO:0000313" key="3">
    <source>
        <dbReference type="EMBL" id="QCP49189.1"/>
    </source>
</evidence>
<dbReference type="SUPFAM" id="SSF47616">
    <property type="entry name" value="GST C-terminal domain-like"/>
    <property type="match status" value="1"/>
</dbReference>
<feature type="domain" description="GST N-terminal" evidence="1">
    <location>
        <begin position="1"/>
        <end position="78"/>
    </location>
</feature>